<name>A0A9X9WCR5_9PROT</name>
<proteinExistence type="predicted"/>
<organism evidence="2 5">
    <name type="scientific">Neoroseomonas oryzicola</name>
    <dbReference type="NCBI Taxonomy" id="535904"/>
    <lineage>
        <taxon>Bacteria</taxon>
        <taxon>Pseudomonadati</taxon>
        <taxon>Pseudomonadota</taxon>
        <taxon>Alphaproteobacteria</taxon>
        <taxon>Acetobacterales</taxon>
        <taxon>Acetobacteraceae</taxon>
        <taxon>Neoroseomonas</taxon>
    </lineage>
</organism>
<comment type="caution">
    <text evidence="2">The sequence shown here is derived from an EMBL/GenBank/DDBJ whole genome shotgun (WGS) entry which is preliminary data.</text>
</comment>
<feature type="region of interest" description="Disordered" evidence="1">
    <location>
        <begin position="1"/>
        <end position="21"/>
    </location>
</feature>
<evidence type="ECO:0000313" key="5">
    <source>
        <dbReference type="Proteomes" id="UP001138708"/>
    </source>
</evidence>
<sequence length="122" mass="13045">MERSTPHQAAPRTGNLDFGLAGLPNGEAMTRAATNLMKESMDFVSDRLRADSRMLEQACNCGNIADLAALQQQWMAEAFRAYSEVTSRMLTQAFAAATPAEAPEATTRPSRAVRAAEPAAAA</sequence>
<gene>
    <name evidence="3" type="ORF">GWK15_00175</name>
    <name evidence="2" type="ORF">GXW75_02595</name>
</gene>
<dbReference type="Proteomes" id="UP001138708">
    <property type="component" value="Unassembled WGS sequence"/>
</dbReference>
<accession>A0A9X9WCR5</accession>
<reference evidence="2" key="1">
    <citation type="submission" date="2020-01" db="EMBL/GenBank/DDBJ databases">
        <authorList>
            <person name="Rat A."/>
        </authorList>
    </citation>
    <scope>NUCLEOTIDE SEQUENCE</scope>
    <source>
        <strain evidence="2">LMG 31161</strain>
    </source>
</reference>
<reference evidence="2" key="3">
    <citation type="journal article" date="2021" name="Syst. Appl. Microbiol.">
        <title>Roseomonas hellenica sp. nov., isolated from roots of wild-growing Alkanna tinctoria.</title>
        <authorList>
            <person name="Rat A."/>
            <person name="Naranjo H.D."/>
            <person name="Lebbe L."/>
            <person name="Cnockaert M."/>
            <person name="Krigas N."/>
            <person name="Grigoriadou K."/>
            <person name="Maloupa E."/>
            <person name="Willems A."/>
        </authorList>
    </citation>
    <scope>NUCLEOTIDE SEQUENCE</scope>
    <source>
        <strain evidence="2">LMG 31161</strain>
    </source>
</reference>
<keyword evidence="4" id="KW-1185">Reference proteome</keyword>
<dbReference type="RefSeq" id="WP_168037881.1">
    <property type="nucleotide sequence ID" value="NZ_JAAEDK010000004.1"/>
</dbReference>
<feature type="region of interest" description="Disordered" evidence="1">
    <location>
        <begin position="97"/>
        <end position="122"/>
    </location>
</feature>
<evidence type="ECO:0000313" key="2">
    <source>
        <dbReference type="EMBL" id="MBR0658125.1"/>
    </source>
</evidence>
<protein>
    <recommendedName>
        <fullName evidence="6">Phasin domain-containing protein</fullName>
    </recommendedName>
</protein>
<dbReference type="AlphaFoldDB" id="A0A9X9WCR5"/>
<dbReference type="EMBL" id="JAAEDK010000004">
    <property type="protein sequence ID" value="MBR0658125.1"/>
    <property type="molecule type" value="Genomic_DNA"/>
</dbReference>
<evidence type="ECO:0000313" key="4">
    <source>
        <dbReference type="Proteomes" id="UP000746741"/>
    </source>
</evidence>
<evidence type="ECO:0000256" key="1">
    <source>
        <dbReference type="SAM" id="MobiDB-lite"/>
    </source>
</evidence>
<reference evidence="3 4" key="2">
    <citation type="submission" date="2020-02" db="EMBL/GenBank/DDBJ databases">
        <authorList>
            <person name="Sun Q."/>
            <person name="Inoue M."/>
        </authorList>
    </citation>
    <scope>NUCLEOTIDE SEQUENCE [LARGE SCALE GENOMIC DNA]</scope>
    <source>
        <strain evidence="3 4">KCTC 22478</strain>
    </source>
</reference>
<dbReference type="EMBL" id="JAAVUP010000001">
    <property type="protein sequence ID" value="NKE15346.1"/>
    <property type="molecule type" value="Genomic_DNA"/>
</dbReference>
<dbReference type="Proteomes" id="UP000746741">
    <property type="component" value="Unassembled WGS sequence"/>
</dbReference>
<evidence type="ECO:0000313" key="3">
    <source>
        <dbReference type="EMBL" id="NKE15346.1"/>
    </source>
</evidence>
<evidence type="ECO:0008006" key="6">
    <source>
        <dbReference type="Google" id="ProtNLM"/>
    </source>
</evidence>